<dbReference type="Proteomes" id="UP000199009">
    <property type="component" value="Chromosome I"/>
</dbReference>
<evidence type="ECO:0000256" key="1">
    <source>
        <dbReference type="ARBA" id="ARBA00022729"/>
    </source>
</evidence>
<organism evidence="3 4">
    <name type="scientific">Microbacterium pygmaeum</name>
    <dbReference type="NCBI Taxonomy" id="370764"/>
    <lineage>
        <taxon>Bacteria</taxon>
        <taxon>Bacillati</taxon>
        <taxon>Actinomycetota</taxon>
        <taxon>Actinomycetes</taxon>
        <taxon>Micrococcales</taxon>
        <taxon>Microbacteriaceae</taxon>
        <taxon>Microbacterium</taxon>
    </lineage>
</organism>
<reference evidence="3 4" key="1">
    <citation type="submission" date="2016-10" db="EMBL/GenBank/DDBJ databases">
        <authorList>
            <person name="de Groot N.N."/>
        </authorList>
    </citation>
    <scope>NUCLEOTIDE SEQUENCE [LARGE SCALE GENOMIC DNA]</scope>
    <source>
        <strain evidence="3 4">DSM 23142</strain>
    </source>
</reference>
<dbReference type="Gene3D" id="3.40.190.10">
    <property type="entry name" value="Periplasmic binding protein-like II"/>
    <property type="match status" value="2"/>
</dbReference>
<dbReference type="RefSeq" id="WP_091488141.1">
    <property type="nucleotide sequence ID" value="NZ_LT629692.1"/>
</dbReference>
<dbReference type="SUPFAM" id="SSF53850">
    <property type="entry name" value="Periplasmic binding protein-like II"/>
    <property type="match status" value="1"/>
</dbReference>
<dbReference type="AlphaFoldDB" id="A0A1G7XJM9"/>
<evidence type="ECO:0000313" key="3">
    <source>
        <dbReference type="EMBL" id="SDG84316.1"/>
    </source>
</evidence>
<evidence type="ECO:0000256" key="2">
    <source>
        <dbReference type="SAM" id="SignalP"/>
    </source>
</evidence>
<dbReference type="EMBL" id="LT629692">
    <property type="protein sequence ID" value="SDG84316.1"/>
    <property type="molecule type" value="Genomic_DNA"/>
</dbReference>
<feature type="signal peptide" evidence="2">
    <location>
        <begin position="1"/>
        <end position="20"/>
    </location>
</feature>
<keyword evidence="1 2" id="KW-0732">Signal</keyword>
<evidence type="ECO:0000313" key="4">
    <source>
        <dbReference type="Proteomes" id="UP000199009"/>
    </source>
</evidence>
<proteinExistence type="predicted"/>
<name>A0A1G7XJM9_9MICO</name>
<keyword evidence="4" id="KW-1185">Reference proteome</keyword>
<dbReference type="PROSITE" id="PS51257">
    <property type="entry name" value="PROKAR_LIPOPROTEIN"/>
    <property type="match status" value="1"/>
</dbReference>
<dbReference type="InterPro" id="IPR006059">
    <property type="entry name" value="SBP"/>
</dbReference>
<dbReference type="STRING" id="370764.SAMN04489810_1445"/>
<feature type="chain" id="PRO_5038378278" evidence="2">
    <location>
        <begin position="21"/>
        <end position="348"/>
    </location>
</feature>
<dbReference type="Pfam" id="PF01547">
    <property type="entry name" value="SBP_bac_1"/>
    <property type="match status" value="1"/>
</dbReference>
<dbReference type="PANTHER" id="PTHR30006">
    <property type="entry name" value="THIAMINE-BINDING PERIPLASMIC PROTEIN-RELATED"/>
    <property type="match status" value="1"/>
</dbReference>
<gene>
    <name evidence="3" type="ORF">SAMN04489810_1445</name>
</gene>
<sequence length="348" mass="37351">MKVRVCRFVAVGIVAAFALAGCSTQAGSEGGASPETSSELSPELAELYEAAQQEGPLTWYGSYDPPSMEAAISAFESTYPGLRVDYLRLTSGQLNTRFSQEIEANAPTADVITVGDPLFVATAGENEWLTPLERDELPSVAALDDEWYHDGFPTTVINVFGIAYNSDLVEEPPTSWEDVIDPAFKGKTVFGDYRAASLYAYQGALWAEREGMDYLEDLAAQDLIFVDSIIPGIQKVASGEALVALAVTPSTTTELVEAGAPIEVVFPDWYSIGELLSGIASNTDAPSFSRLFVDFLLSEQGQEALVSTGGASPINSEGSIPLGDGYVRPDYEALPEDRELLQSVFNLP</sequence>
<accession>A0A1G7XJM9</accession>
<dbReference type="PANTHER" id="PTHR30006:SF2">
    <property type="entry name" value="ABC TRANSPORTER SUBSTRATE-BINDING PROTEIN"/>
    <property type="match status" value="1"/>
</dbReference>
<protein>
    <submittedName>
        <fullName evidence="3">Extracellular solute-binding protein</fullName>
    </submittedName>
</protein>